<dbReference type="GO" id="GO:0006614">
    <property type="term" value="P:SRP-dependent cotranslational protein targeting to membrane"/>
    <property type="evidence" value="ECO:0007669"/>
    <property type="project" value="InterPro"/>
</dbReference>
<dbReference type="InterPro" id="IPR039914">
    <property type="entry name" value="SRP9-like"/>
</dbReference>
<evidence type="ECO:0000256" key="5">
    <source>
        <dbReference type="ARBA" id="ARBA00022884"/>
    </source>
</evidence>
<proteinExistence type="inferred from homology"/>
<dbReference type="Pfam" id="PF05486">
    <property type="entry name" value="SRP9-21"/>
    <property type="match status" value="1"/>
</dbReference>
<dbReference type="InterPro" id="IPR009018">
    <property type="entry name" value="Signal_recog_particle_SRP9/14"/>
</dbReference>
<keyword evidence="4 9" id="KW-0963">Cytoplasm</keyword>
<dbReference type="STRING" id="6216.A0A0R3SNZ9"/>
<accession>A0A0R3SNZ9</accession>
<dbReference type="PANTHER" id="PTHR12834">
    <property type="entry name" value="SIGNAL RECOGNITION PARTICLE 9 KDA PROTEIN"/>
    <property type="match status" value="1"/>
</dbReference>
<evidence type="ECO:0000256" key="9">
    <source>
        <dbReference type="PIRNR" id="PIRNR017029"/>
    </source>
</evidence>
<keyword evidence="6 9" id="KW-0733">Signal recognition particle</keyword>
<dbReference type="GO" id="GO:0005786">
    <property type="term" value="C:signal recognition particle, endoplasmic reticulum targeting"/>
    <property type="evidence" value="ECO:0007669"/>
    <property type="project" value="UniProtKB-KW"/>
</dbReference>
<keyword evidence="5 9" id="KW-0694">RNA-binding</keyword>
<evidence type="ECO:0000256" key="6">
    <source>
        <dbReference type="ARBA" id="ARBA00023135"/>
    </source>
</evidence>
<comment type="function">
    <text evidence="8 9">Component of the signal recognition particle (SRP) complex, a ribonucleoprotein complex that mediates the cotranslational targeting of secretory and membrane proteins to the endoplasmic reticulum (ER). SRP9 together with SRP14 and the Alu portion of the SRP RNA, constitutes the elongation arrest domain of SRP. The complex of SRP9 and SRP14 is required for SRP RNA binding.</text>
</comment>
<dbReference type="PANTHER" id="PTHR12834:SF12">
    <property type="entry name" value="SIGNAL RECOGNITION PARTICLE 9 KDA PROTEIN"/>
    <property type="match status" value="1"/>
</dbReference>
<dbReference type="AlphaFoldDB" id="A0A0R3SNZ9"/>
<evidence type="ECO:0000259" key="10">
    <source>
        <dbReference type="Pfam" id="PF05486"/>
    </source>
</evidence>
<evidence type="ECO:0000313" key="13">
    <source>
        <dbReference type="WBParaSite" id="HDID_0000666401-mRNA-1"/>
    </source>
</evidence>
<evidence type="ECO:0000256" key="4">
    <source>
        <dbReference type="ARBA" id="ARBA00022490"/>
    </source>
</evidence>
<dbReference type="InterPro" id="IPR008832">
    <property type="entry name" value="SRP9"/>
</dbReference>
<dbReference type="GO" id="GO:0045900">
    <property type="term" value="P:negative regulation of translational elongation"/>
    <property type="evidence" value="ECO:0007669"/>
    <property type="project" value="InterPro"/>
</dbReference>
<evidence type="ECO:0000256" key="1">
    <source>
        <dbReference type="ARBA" id="ARBA00004496"/>
    </source>
</evidence>
<dbReference type="Proteomes" id="UP000274504">
    <property type="component" value="Unassembled WGS sequence"/>
</dbReference>
<evidence type="ECO:0000313" key="12">
    <source>
        <dbReference type="Proteomes" id="UP000274504"/>
    </source>
</evidence>
<dbReference type="InterPro" id="IPR039432">
    <property type="entry name" value="SRP9_dom"/>
</dbReference>
<gene>
    <name evidence="11" type="ORF">HDID_LOCUS6662</name>
</gene>
<keyword evidence="7 9" id="KW-0687">Ribonucleoprotein</keyword>
<protein>
    <recommendedName>
        <fullName evidence="3 9">Signal recognition particle 9 kDa protein</fullName>
        <shortName evidence="9">SRP9</shortName>
    </recommendedName>
</protein>
<dbReference type="Gene3D" id="3.30.720.10">
    <property type="entry name" value="Signal recognition particle alu RNA binding heterodimer, srp9/1"/>
    <property type="match status" value="1"/>
</dbReference>
<dbReference type="EMBL" id="UYSG01006663">
    <property type="protein sequence ID" value="VDL58980.1"/>
    <property type="molecule type" value="Genomic_DNA"/>
</dbReference>
<comment type="similarity">
    <text evidence="2 9">Belongs to the SRP9 family.</text>
</comment>
<evidence type="ECO:0000256" key="3">
    <source>
        <dbReference type="ARBA" id="ARBA00020414"/>
    </source>
</evidence>
<evidence type="ECO:0000256" key="7">
    <source>
        <dbReference type="ARBA" id="ARBA00023274"/>
    </source>
</evidence>
<reference evidence="13" key="1">
    <citation type="submission" date="2017-02" db="UniProtKB">
        <authorList>
            <consortium name="WormBaseParasite"/>
        </authorList>
    </citation>
    <scope>IDENTIFICATION</scope>
</reference>
<dbReference type="GO" id="GO:0008312">
    <property type="term" value="F:7S RNA binding"/>
    <property type="evidence" value="ECO:0007669"/>
    <property type="project" value="InterPro"/>
</dbReference>
<organism evidence="13">
    <name type="scientific">Hymenolepis diminuta</name>
    <name type="common">Rat tapeworm</name>
    <dbReference type="NCBI Taxonomy" id="6216"/>
    <lineage>
        <taxon>Eukaryota</taxon>
        <taxon>Metazoa</taxon>
        <taxon>Spiralia</taxon>
        <taxon>Lophotrochozoa</taxon>
        <taxon>Platyhelminthes</taxon>
        <taxon>Cestoda</taxon>
        <taxon>Eucestoda</taxon>
        <taxon>Cyclophyllidea</taxon>
        <taxon>Hymenolepididae</taxon>
        <taxon>Hymenolepis</taxon>
    </lineage>
</organism>
<evidence type="ECO:0000256" key="2">
    <source>
        <dbReference type="ARBA" id="ARBA00009193"/>
    </source>
</evidence>
<feature type="domain" description="SRP9" evidence="10">
    <location>
        <begin position="5"/>
        <end position="73"/>
    </location>
</feature>
<comment type="subcellular location">
    <subcellularLocation>
        <location evidence="1 9">Cytoplasm</location>
    </subcellularLocation>
</comment>
<dbReference type="PIRSF" id="PIRSF017029">
    <property type="entry name" value="Signal_recog_particle_SRP9"/>
    <property type="match status" value="1"/>
</dbReference>
<sequence length="76" mass="8930">MTLYKNWDAFQRAAELLYGKDPSKFRIVSKYRHVDPILVVKATNDEETLKFETNLAQDLKNYDKFLALLMRSMASK</sequence>
<reference evidence="11 12" key="2">
    <citation type="submission" date="2018-11" db="EMBL/GenBank/DDBJ databases">
        <authorList>
            <consortium name="Pathogen Informatics"/>
        </authorList>
    </citation>
    <scope>NUCLEOTIDE SEQUENCE [LARGE SCALE GENOMIC DNA]</scope>
</reference>
<dbReference type="SUPFAM" id="SSF54762">
    <property type="entry name" value="Signal recognition particle alu RNA binding heterodimer, SRP9/14"/>
    <property type="match status" value="1"/>
</dbReference>
<name>A0A0R3SNZ9_HYMDI</name>
<evidence type="ECO:0000256" key="8">
    <source>
        <dbReference type="ARBA" id="ARBA00045462"/>
    </source>
</evidence>
<evidence type="ECO:0000313" key="11">
    <source>
        <dbReference type="EMBL" id="VDL58980.1"/>
    </source>
</evidence>
<dbReference type="OrthoDB" id="360923at2759"/>
<dbReference type="WBParaSite" id="HDID_0000666401-mRNA-1">
    <property type="protein sequence ID" value="HDID_0000666401-mRNA-1"/>
    <property type="gene ID" value="HDID_0000666401"/>
</dbReference>